<reference evidence="10 11" key="1">
    <citation type="journal article" date="2009" name="Stand. Genomic Sci.">
        <title>Complete genome sequence of Acidimicrobium ferrooxidans type strain (ICP).</title>
        <authorList>
            <person name="Clum A."/>
            <person name="Nolan M."/>
            <person name="Lang E."/>
            <person name="Glavina Del Rio T."/>
            <person name="Tice H."/>
            <person name="Copeland A."/>
            <person name="Cheng J.F."/>
            <person name="Lucas S."/>
            <person name="Chen F."/>
            <person name="Bruce D."/>
            <person name="Goodwin L."/>
            <person name="Pitluck S."/>
            <person name="Ivanova N."/>
            <person name="Mavrommatis K."/>
            <person name="Mikhailova N."/>
            <person name="Pati A."/>
            <person name="Chen A."/>
            <person name="Palaniappan K."/>
            <person name="Goker M."/>
            <person name="Spring S."/>
            <person name="Land M."/>
            <person name="Hauser L."/>
            <person name="Chang Y.J."/>
            <person name="Jeffries C.C."/>
            <person name="Chain P."/>
            <person name="Bristow J."/>
            <person name="Eisen J.A."/>
            <person name="Markowitz V."/>
            <person name="Hugenholtz P."/>
            <person name="Kyrpides N.C."/>
            <person name="Klenk H.P."/>
            <person name="Lapidus A."/>
        </authorList>
    </citation>
    <scope>NUCLEOTIDE SEQUENCE [LARGE SCALE GENOMIC DNA]</scope>
    <source>
        <strain evidence="11">DSM 10331 / JCM 15462 / NBRC 103882 / ICP</strain>
    </source>
</reference>
<proteinExistence type="inferred from homology"/>
<gene>
    <name evidence="9" type="primary">ybeY</name>
    <name evidence="10" type="ordered locus">Afer_1270</name>
</gene>
<dbReference type="AlphaFoldDB" id="C7LZP3"/>
<organism evidence="10 11">
    <name type="scientific">Acidimicrobium ferrooxidans (strain DSM 10331 / JCM 15462 / NBRC 103882 / ICP)</name>
    <dbReference type="NCBI Taxonomy" id="525909"/>
    <lineage>
        <taxon>Bacteria</taxon>
        <taxon>Bacillati</taxon>
        <taxon>Actinomycetota</taxon>
        <taxon>Acidimicrobiia</taxon>
        <taxon>Acidimicrobiales</taxon>
        <taxon>Acidimicrobiaceae</taxon>
        <taxon>Acidimicrobium</taxon>
    </lineage>
</organism>
<evidence type="ECO:0000256" key="1">
    <source>
        <dbReference type="ARBA" id="ARBA00010875"/>
    </source>
</evidence>
<dbReference type="Pfam" id="PF02130">
    <property type="entry name" value="YbeY"/>
    <property type="match status" value="1"/>
</dbReference>
<keyword evidence="7 9" id="KW-0378">Hydrolase</keyword>
<dbReference type="EC" id="3.1.-.-" evidence="9"/>
<keyword evidence="4 9" id="KW-0540">Nuclease</keyword>
<dbReference type="NCBIfam" id="TIGR00043">
    <property type="entry name" value="rRNA maturation RNase YbeY"/>
    <property type="match status" value="1"/>
</dbReference>
<evidence type="ECO:0000256" key="3">
    <source>
        <dbReference type="ARBA" id="ARBA00022552"/>
    </source>
</evidence>
<evidence type="ECO:0000313" key="10">
    <source>
        <dbReference type="EMBL" id="ACU54201.1"/>
    </source>
</evidence>
<dbReference type="PANTHER" id="PTHR46986:SF1">
    <property type="entry name" value="ENDORIBONUCLEASE YBEY, CHLOROPLASTIC"/>
    <property type="match status" value="1"/>
</dbReference>
<keyword evidence="3 9" id="KW-0698">rRNA processing</keyword>
<dbReference type="GO" id="GO:0005737">
    <property type="term" value="C:cytoplasm"/>
    <property type="evidence" value="ECO:0007669"/>
    <property type="project" value="UniProtKB-SubCell"/>
</dbReference>
<dbReference type="HAMAP" id="MF_00009">
    <property type="entry name" value="Endoribonucl_YbeY"/>
    <property type="match status" value="1"/>
</dbReference>
<dbReference type="GO" id="GO:0004222">
    <property type="term" value="F:metalloendopeptidase activity"/>
    <property type="evidence" value="ECO:0007669"/>
    <property type="project" value="InterPro"/>
</dbReference>
<keyword evidence="9" id="KW-0963">Cytoplasm</keyword>
<evidence type="ECO:0000256" key="5">
    <source>
        <dbReference type="ARBA" id="ARBA00022723"/>
    </source>
</evidence>
<evidence type="ECO:0000256" key="7">
    <source>
        <dbReference type="ARBA" id="ARBA00022801"/>
    </source>
</evidence>
<evidence type="ECO:0000313" key="11">
    <source>
        <dbReference type="Proteomes" id="UP000000771"/>
    </source>
</evidence>
<dbReference type="InterPro" id="IPR002036">
    <property type="entry name" value="YbeY"/>
</dbReference>
<keyword evidence="8 9" id="KW-0862">Zinc</keyword>
<feature type="binding site" evidence="9">
    <location>
        <position position="136"/>
    </location>
    <ligand>
        <name>Zn(2+)</name>
        <dbReference type="ChEBI" id="CHEBI:29105"/>
        <note>catalytic</note>
    </ligand>
</feature>
<sequence>MADPAPPAATVVVANEQSAVEIHEAMVARLATEVLTALGVHGVSELSVVFVDAETIASLNARYRGRVGPTDVLSFAIDDVGDDASEHRPSTASGLPTLLGDVVICPEVARTNAPEHRGDRGHDGSVGDEVALLLIHGILHIRGWDHEADEDAERMEAEEAALLERYRALRGEVGAEVASER</sequence>
<evidence type="ECO:0000256" key="2">
    <source>
        <dbReference type="ARBA" id="ARBA00022517"/>
    </source>
</evidence>
<feature type="binding site" evidence="9">
    <location>
        <position position="140"/>
    </location>
    <ligand>
        <name>Zn(2+)</name>
        <dbReference type="ChEBI" id="CHEBI:29105"/>
        <note>catalytic</note>
    </ligand>
</feature>
<keyword evidence="5 9" id="KW-0479">Metal-binding</keyword>
<evidence type="ECO:0000256" key="9">
    <source>
        <dbReference type="HAMAP-Rule" id="MF_00009"/>
    </source>
</evidence>
<dbReference type="EMBL" id="CP001631">
    <property type="protein sequence ID" value="ACU54201.1"/>
    <property type="molecule type" value="Genomic_DNA"/>
</dbReference>
<evidence type="ECO:0000256" key="4">
    <source>
        <dbReference type="ARBA" id="ARBA00022722"/>
    </source>
</evidence>
<comment type="cofactor">
    <cofactor evidence="9">
        <name>Zn(2+)</name>
        <dbReference type="ChEBI" id="CHEBI:29105"/>
    </cofactor>
    <text evidence="9">Binds 1 zinc ion.</text>
</comment>
<comment type="function">
    <text evidence="9">Single strand-specific metallo-endoribonuclease involved in late-stage 70S ribosome quality control and in maturation of the 3' terminus of the 16S rRNA.</text>
</comment>
<dbReference type="STRING" id="525909.Afer_1270"/>
<comment type="similarity">
    <text evidence="1 9">Belongs to the endoribonuclease YbeY family.</text>
</comment>
<protein>
    <recommendedName>
        <fullName evidence="9">Endoribonuclease YbeY</fullName>
        <ecNumber evidence="9">3.1.-.-</ecNumber>
    </recommendedName>
</protein>
<dbReference type="KEGG" id="afo:Afer_1270"/>
<dbReference type="GO" id="GO:0008270">
    <property type="term" value="F:zinc ion binding"/>
    <property type="evidence" value="ECO:0007669"/>
    <property type="project" value="UniProtKB-UniRule"/>
</dbReference>
<keyword evidence="2 9" id="KW-0690">Ribosome biogenesis</keyword>
<dbReference type="PANTHER" id="PTHR46986">
    <property type="entry name" value="ENDORIBONUCLEASE YBEY, CHLOROPLASTIC"/>
    <property type="match status" value="1"/>
</dbReference>
<comment type="subcellular location">
    <subcellularLocation>
        <location evidence="9">Cytoplasm</location>
    </subcellularLocation>
</comment>
<dbReference type="InterPro" id="IPR023091">
    <property type="entry name" value="MetalPrtase_cat_dom_sf_prd"/>
</dbReference>
<name>C7LZP3_ACIFD</name>
<dbReference type="HOGENOM" id="CLU_106710_3_2_11"/>
<evidence type="ECO:0000256" key="6">
    <source>
        <dbReference type="ARBA" id="ARBA00022759"/>
    </source>
</evidence>
<dbReference type="SUPFAM" id="SSF55486">
    <property type="entry name" value="Metalloproteases ('zincins'), catalytic domain"/>
    <property type="match status" value="1"/>
</dbReference>
<dbReference type="eggNOG" id="COG0319">
    <property type="taxonomic scope" value="Bacteria"/>
</dbReference>
<dbReference type="RefSeq" id="WP_015798687.1">
    <property type="nucleotide sequence ID" value="NC_013124.1"/>
</dbReference>
<dbReference type="Proteomes" id="UP000000771">
    <property type="component" value="Chromosome"/>
</dbReference>
<feature type="binding site" evidence="9">
    <location>
        <position position="146"/>
    </location>
    <ligand>
        <name>Zn(2+)</name>
        <dbReference type="ChEBI" id="CHEBI:29105"/>
        <note>catalytic</note>
    </ligand>
</feature>
<dbReference type="GO" id="GO:0004521">
    <property type="term" value="F:RNA endonuclease activity"/>
    <property type="evidence" value="ECO:0007669"/>
    <property type="project" value="UniProtKB-UniRule"/>
</dbReference>
<keyword evidence="6 9" id="KW-0255">Endonuclease</keyword>
<keyword evidence="11" id="KW-1185">Reference proteome</keyword>
<accession>C7LZP3</accession>
<dbReference type="Gene3D" id="3.40.390.30">
    <property type="entry name" value="Metalloproteases ('zincins'), catalytic domain"/>
    <property type="match status" value="1"/>
</dbReference>
<evidence type="ECO:0000256" key="8">
    <source>
        <dbReference type="ARBA" id="ARBA00022833"/>
    </source>
</evidence>
<dbReference type="GO" id="GO:0006364">
    <property type="term" value="P:rRNA processing"/>
    <property type="evidence" value="ECO:0007669"/>
    <property type="project" value="UniProtKB-UniRule"/>
</dbReference>